<evidence type="ECO:0008006" key="3">
    <source>
        <dbReference type="Google" id="ProtNLM"/>
    </source>
</evidence>
<protein>
    <recommendedName>
        <fullName evidence="3">DUF4183 domain-containing protein</fullName>
    </recommendedName>
</protein>
<dbReference type="RefSeq" id="WP_260531192.1">
    <property type="nucleotide sequence ID" value="NZ_CP104214.1"/>
</dbReference>
<accession>A0AB38TPF6</accession>
<name>A0AB38TPF6_BURGA</name>
<gene>
    <name evidence="1" type="ORF">NYZ96_11300</name>
</gene>
<evidence type="ECO:0000313" key="2">
    <source>
        <dbReference type="Proteomes" id="UP001059745"/>
    </source>
</evidence>
<evidence type="ECO:0000313" key="1">
    <source>
        <dbReference type="EMBL" id="UWX68824.1"/>
    </source>
</evidence>
<dbReference type="EMBL" id="CP104214">
    <property type="protein sequence ID" value="UWX68824.1"/>
    <property type="molecule type" value="Genomic_DNA"/>
</dbReference>
<dbReference type="Proteomes" id="UP001059745">
    <property type="component" value="Chromosome 1"/>
</dbReference>
<dbReference type="AlphaFoldDB" id="A0AB38TPF6"/>
<sequence>MPQYFPPTPGGNATTLDITAATILKAAPGRIYTVSVVTAGTAVGAIYDSTALTGNTAANQLGTIPQAVGTYQFAGMPTASGIVIVPPTGGAVAVSFA</sequence>
<reference evidence="1" key="1">
    <citation type="submission" date="2022-09" db="EMBL/GenBank/DDBJ databases">
        <title>Genomic of Burkholderia gladioli.</title>
        <authorList>
            <person name="Wu H."/>
        </authorList>
    </citation>
    <scope>NUCLEOTIDE SEQUENCE</scope>
    <source>
        <strain evidence="1">ZN-S4</strain>
    </source>
</reference>
<organism evidence="1 2">
    <name type="scientific">Burkholderia gladioli</name>
    <name type="common">Pseudomonas marginata</name>
    <name type="synonym">Phytomonas marginata</name>
    <dbReference type="NCBI Taxonomy" id="28095"/>
    <lineage>
        <taxon>Bacteria</taxon>
        <taxon>Pseudomonadati</taxon>
        <taxon>Pseudomonadota</taxon>
        <taxon>Betaproteobacteria</taxon>
        <taxon>Burkholderiales</taxon>
        <taxon>Burkholderiaceae</taxon>
        <taxon>Burkholderia</taxon>
    </lineage>
</organism>
<proteinExistence type="predicted"/>